<organism evidence="1 2">
    <name type="scientific">Pseudomonas fluorescens</name>
    <dbReference type="NCBI Taxonomy" id="294"/>
    <lineage>
        <taxon>Bacteria</taxon>
        <taxon>Pseudomonadati</taxon>
        <taxon>Pseudomonadota</taxon>
        <taxon>Gammaproteobacteria</taxon>
        <taxon>Pseudomonadales</taxon>
        <taxon>Pseudomonadaceae</taxon>
        <taxon>Pseudomonas</taxon>
    </lineage>
</organism>
<sequence length="250" mass="27517">MVKGLDTFRGAFAGHADRYVLIGGVAASLALEEAGLEFRATRDLDIVLIIEALDDVFGAEFWAFVKRGGYTERQALDGPTRRYRFGNPAAENYPVLLELFSRAPEGLSLPEGAHLTPVPVDGDISDLSAILLDEAYYAFIVEGRNDTADLSYIGVDRLIPLKAQAWTNLSRPECEESNAGRKSNKHLKDIIVLSRLLSADSEFDLPESITEDLRQFLDVMPSLDVDMKAIGLRGVTIGEIATRIRTAFKI</sequence>
<dbReference type="RefSeq" id="WP_046056585.1">
    <property type="nucleotide sequence ID" value="NZ_LACH01000072.1"/>
</dbReference>
<dbReference type="AlphaFoldDB" id="A0A0F4UZG8"/>
<evidence type="ECO:0008006" key="3">
    <source>
        <dbReference type="Google" id="ProtNLM"/>
    </source>
</evidence>
<dbReference type="PATRIC" id="fig|294.133.peg.5540"/>
<protein>
    <recommendedName>
        <fullName evidence="3">Nucleotidyl transferase AbiEii/AbiGii toxin family protein</fullName>
    </recommendedName>
</protein>
<gene>
    <name evidence="1" type="ORF">VD17_27530</name>
</gene>
<evidence type="ECO:0000313" key="1">
    <source>
        <dbReference type="EMBL" id="KJZ61886.1"/>
    </source>
</evidence>
<evidence type="ECO:0000313" key="2">
    <source>
        <dbReference type="Proteomes" id="UP000033400"/>
    </source>
</evidence>
<reference evidence="1 2" key="1">
    <citation type="submission" date="2015-03" db="EMBL/GenBank/DDBJ databases">
        <title>Comparative genomics of Pseudomonas insights into diversity of traits involved in vanlence and defense.</title>
        <authorList>
            <person name="Qin Y."/>
        </authorList>
    </citation>
    <scope>NUCLEOTIDE SEQUENCE [LARGE SCALE GENOMIC DNA]</scope>
    <source>
        <strain evidence="1 2">H24</strain>
    </source>
</reference>
<name>A0A0F4UZG8_PSEFL</name>
<proteinExistence type="predicted"/>
<dbReference type="EMBL" id="LACH01000072">
    <property type="protein sequence ID" value="KJZ61886.1"/>
    <property type="molecule type" value="Genomic_DNA"/>
</dbReference>
<accession>A0A0F4UZG8</accession>
<comment type="caution">
    <text evidence="1">The sequence shown here is derived from an EMBL/GenBank/DDBJ whole genome shotgun (WGS) entry which is preliminary data.</text>
</comment>
<dbReference type="Proteomes" id="UP000033400">
    <property type="component" value="Unassembled WGS sequence"/>
</dbReference>
<dbReference type="OrthoDB" id="9795020at2"/>